<evidence type="ECO:0000313" key="4">
    <source>
        <dbReference type="Proteomes" id="UP000292564"/>
    </source>
</evidence>
<keyword evidence="1" id="KW-0812">Transmembrane</keyword>
<sequence>MTEIIRMPAPSETSVLPATRLPVSASASRMARRHDAWRPRFWILFVTFPIVLAATLAQSVQSTGPLGPIVTVLWTYPIIGTLVGLWGAWITRRRLTNAPADDVAAPCPDRLVVVVPTIGRHDTYPALERAVRSYITYLPECFPRLRVDVVIEEGCEAAESIAELGAVSRYIRVVTVPRSYRTPNGTRFKSRANHYVHELRLAQHEDRDDVWILHMDDDTGVGLDTAVSMANFIRRQRAAGADGKHLAQGILTYPRENARNRLTWLADALRPVADVTTFSAFTGNGTPLAGVHGELLLVRASVEAQIGWDFGPDAIVEDAQFALIFSRLHPGRSAWFPGRCYGASPASVRDFLKQRERWAWGLVGLAFNANVPLRDRLFIGYSVLSWMIGPFGHIGFVLLLGAALGSVDTVPITLAVLPIWALNMAYAVWLYWEGLRMNVAVSQRGRRTWWEGLVVIALIPVFALMEGIGGLRGLYRYLRRTENTFVVIAKPA</sequence>
<name>A0A4Q7ZEB6_9ACTN</name>
<keyword evidence="3" id="KW-0808">Transferase</keyword>
<keyword evidence="1" id="KW-1133">Transmembrane helix</keyword>
<feature type="transmembrane region" description="Helical" evidence="1">
    <location>
        <begin position="66"/>
        <end position="89"/>
    </location>
</feature>
<dbReference type="SUPFAM" id="SSF53448">
    <property type="entry name" value="Nucleotide-diphospho-sugar transferases"/>
    <property type="match status" value="1"/>
</dbReference>
<dbReference type="AlphaFoldDB" id="A0A4Q7ZEB6"/>
<keyword evidence="4" id="KW-1185">Reference proteome</keyword>
<dbReference type="GO" id="GO:0005737">
    <property type="term" value="C:cytoplasm"/>
    <property type="evidence" value="ECO:0007669"/>
    <property type="project" value="TreeGrafter"/>
</dbReference>
<organism evidence="3 4">
    <name type="scientific">Krasilnikovia cinnamomea</name>
    <dbReference type="NCBI Taxonomy" id="349313"/>
    <lineage>
        <taxon>Bacteria</taxon>
        <taxon>Bacillati</taxon>
        <taxon>Actinomycetota</taxon>
        <taxon>Actinomycetes</taxon>
        <taxon>Micromonosporales</taxon>
        <taxon>Micromonosporaceae</taxon>
        <taxon>Krasilnikovia</taxon>
    </lineage>
</organism>
<protein>
    <submittedName>
        <fullName evidence="3">Cellulose synthase/poly-beta-1,6-N-acetylglucosamine synthase-like glycosyltransferase</fullName>
    </submittedName>
</protein>
<gene>
    <name evidence="3" type="ORF">EV385_0168</name>
</gene>
<evidence type="ECO:0000259" key="2">
    <source>
        <dbReference type="Pfam" id="PF13632"/>
    </source>
</evidence>
<feature type="transmembrane region" description="Helical" evidence="1">
    <location>
        <begin position="41"/>
        <end position="60"/>
    </location>
</feature>
<dbReference type="EMBL" id="SHKY01000001">
    <property type="protein sequence ID" value="RZU48453.1"/>
    <property type="molecule type" value="Genomic_DNA"/>
</dbReference>
<accession>A0A4Q7ZEB6</accession>
<proteinExistence type="predicted"/>
<feature type="transmembrane region" description="Helical" evidence="1">
    <location>
        <begin position="410"/>
        <end position="432"/>
    </location>
</feature>
<feature type="domain" description="Glycosyltransferase 2-like" evidence="2">
    <location>
        <begin position="211"/>
        <end position="426"/>
    </location>
</feature>
<dbReference type="PANTHER" id="PTHR16779">
    <property type="entry name" value="BETA-1,4-MANNOSYLTRANSFERASE EGH"/>
    <property type="match status" value="1"/>
</dbReference>
<feature type="transmembrane region" description="Helical" evidence="1">
    <location>
        <begin position="453"/>
        <end position="475"/>
    </location>
</feature>
<keyword evidence="1" id="KW-0472">Membrane</keyword>
<dbReference type="Pfam" id="PF13632">
    <property type="entry name" value="Glyco_trans_2_3"/>
    <property type="match status" value="1"/>
</dbReference>
<dbReference type="InterPro" id="IPR029044">
    <property type="entry name" value="Nucleotide-diphossugar_trans"/>
</dbReference>
<feature type="transmembrane region" description="Helical" evidence="1">
    <location>
        <begin position="383"/>
        <end position="404"/>
    </location>
</feature>
<dbReference type="Proteomes" id="UP000292564">
    <property type="component" value="Unassembled WGS sequence"/>
</dbReference>
<dbReference type="InterPro" id="IPR001173">
    <property type="entry name" value="Glyco_trans_2-like"/>
</dbReference>
<dbReference type="PANTHER" id="PTHR16779:SF1">
    <property type="entry name" value="BETA-1,4-MANNOSYLTRANSFERASE EGH"/>
    <property type="match status" value="1"/>
</dbReference>
<evidence type="ECO:0000256" key="1">
    <source>
        <dbReference type="SAM" id="Phobius"/>
    </source>
</evidence>
<comment type="caution">
    <text evidence="3">The sequence shown here is derived from an EMBL/GenBank/DDBJ whole genome shotgun (WGS) entry which is preliminary data.</text>
</comment>
<reference evidence="3 4" key="1">
    <citation type="submission" date="2019-02" db="EMBL/GenBank/DDBJ databases">
        <title>Sequencing the genomes of 1000 actinobacteria strains.</title>
        <authorList>
            <person name="Klenk H.-P."/>
        </authorList>
    </citation>
    <scope>NUCLEOTIDE SEQUENCE [LARGE SCALE GENOMIC DNA]</scope>
    <source>
        <strain evidence="3 4">DSM 45162</strain>
    </source>
</reference>
<evidence type="ECO:0000313" key="3">
    <source>
        <dbReference type="EMBL" id="RZU48453.1"/>
    </source>
</evidence>
<dbReference type="InterPro" id="IPR027389">
    <property type="entry name" value="B_mannosylTrfase_Bre-3/Egh"/>
</dbReference>
<dbReference type="GO" id="GO:0019187">
    <property type="term" value="F:beta-1,4-mannosyltransferase activity"/>
    <property type="evidence" value="ECO:0007669"/>
    <property type="project" value="InterPro"/>
</dbReference>